<evidence type="ECO:0000313" key="5">
    <source>
        <dbReference type="EMBL" id="GJD43341.1"/>
    </source>
</evidence>
<dbReference type="PIRSF" id="PIRSF006278">
    <property type="entry name" value="ACCD_DCysDesulf"/>
    <property type="match status" value="1"/>
</dbReference>
<comment type="similarity">
    <text evidence="2">Belongs to the ACC deaminase/D-cysteine desulfhydrase family.</text>
</comment>
<organism evidence="5 6">
    <name type="scientific">Methylobacterium cerastii</name>
    <dbReference type="NCBI Taxonomy" id="932741"/>
    <lineage>
        <taxon>Bacteria</taxon>
        <taxon>Pseudomonadati</taxon>
        <taxon>Pseudomonadota</taxon>
        <taxon>Alphaproteobacteria</taxon>
        <taxon>Hyphomicrobiales</taxon>
        <taxon>Methylobacteriaceae</taxon>
        <taxon>Methylobacterium</taxon>
    </lineage>
</organism>
<dbReference type="EMBL" id="BPQG01000011">
    <property type="protein sequence ID" value="GJD43341.1"/>
    <property type="molecule type" value="Genomic_DNA"/>
</dbReference>
<proteinExistence type="inferred from homology"/>
<sequence>MSLDLDRFPRLALVPHPTPIQPLNGLSSALGAALNGVRLFMKRDDIAYVGGGGNKLRKLEFLLGAARSDGADTVITVGALQSNHARLTAAAAARENFACELFLTRTVPRTDPDYTGNGNRFLDDLFGASVHELAGDADSLAAAEARAAALRAEGRRVQVFPSGGSSAVGSLGYAACAEEIVAQSEAMGVTFAHIITANGSAGTHAGLAAGLFAMGRDPKLAKSYAVLATQGQAEAETLAKANATLALLKPGATLDPSDVVVDGSHRGPGYGIPTDAMREAVRLIARTEGVLLDPVYSGKAFAGLLHDIRAGHYRPGDAVLFLMTGGVPGLFASPSAFAEG</sequence>
<dbReference type="PANTHER" id="PTHR43780:SF2">
    <property type="entry name" value="1-AMINOCYCLOPROPANE-1-CARBOXYLATE DEAMINASE-RELATED"/>
    <property type="match status" value="1"/>
</dbReference>
<comment type="cofactor">
    <cofactor evidence="1">
        <name>pyridoxal 5'-phosphate</name>
        <dbReference type="ChEBI" id="CHEBI:597326"/>
    </cofactor>
</comment>
<evidence type="ECO:0000259" key="4">
    <source>
        <dbReference type="Pfam" id="PF00291"/>
    </source>
</evidence>
<evidence type="ECO:0000256" key="3">
    <source>
        <dbReference type="ARBA" id="ARBA00022898"/>
    </source>
</evidence>
<comment type="caution">
    <text evidence="5">The sequence shown here is derived from an EMBL/GenBank/DDBJ whole genome shotgun (WGS) entry which is preliminary data.</text>
</comment>
<keyword evidence="6" id="KW-1185">Reference proteome</keyword>
<reference evidence="5 6" key="1">
    <citation type="journal article" date="2021" name="Front. Microbiol.">
        <title>Comprehensive Comparative Genomics and Phenotyping of Methylobacterium Species.</title>
        <authorList>
            <person name="Alessa O."/>
            <person name="Ogura Y."/>
            <person name="Fujitani Y."/>
            <person name="Takami H."/>
            <person name="Hayashi T."/>
            <person name="Sahin N."/>
            <person name="Tani A."/>
        </authorList>
    </citation>
    <scope>NUCLEOTIDE SEQUENCE [LARGE SCALE GENOMIC DNA]</scope>
    <source>
        <strain evidence="5 6">DSM 23679</strain>
    </source>
</reference>
<name>A0ABQ4QF02_9HYPH</name>
<dbReference type="Proteomes" id="UP001055117">
    <property type="component" value="Unassembled WGS sequence"/>
</dbReference>
<dbReference type="InterPro" id="IPR036052">
    <property type="entry name" value="TrpB-like_PALP_sf"/>
</dbReference>
<keyword evidence="3" id="KW-0663">Pyridoxal phosphate</keyword>
<accession>A0ABQ4QF02</accession>
<feature type="domain" description="Tryptophan synthase beta chain-like PALP" evidence="4">
    <location>
        <begin position="15"/>
        <end position="325"/>
    </location>
</feature>
<dbReference type="InterPro" id="IPR001926">
    <property type="entry name" value="TrpB-like_PALP"/>
</dbReference>
<gene>
    <name evidence="5" type="primary">cuyA</name>
    <name evidence="5" type="ORF">AFCDBAGC_1193</name>
</gene>
<evidence type="ECO:0000256" key="1">
    <source>
        <dbReference type="ARBA" id="ARBA00001933"/>
    </source>
</evidence>
<dbReference type="Pfam" id="PF00291">
    <property type="entry name" value="PALP"/>
    <property type="match status" value="1"/>
</dbReference>
<dbReference type="InterPro" id="IPR027278">
    <property type="entry name" value="ACCD_DCysDesulf"/>
</dbReference>
<evidence type="ECO:0000256" key="2">
    <source>
        <dbReference type="ARBA" id="ARBA00008639"/>
    </source>
</evidence>
<dbReference type="PANTHER" id="PTHR43780">
    <property type="entry name" value="1-AMINOCYCLOPROPANE-1-CARBOXYLATE DEAMINASE-RELATED"/>
    <property type="match status" value="1"/>
</dbReference>
<dbReference type="Gene3D" id="3.40.50.1100">
    <property type="match status" value="2"/>
</dbReference>
<dbReference type="SUPFAM" id="SSF53686">
    <property type="entry name" value="Tryptophan synthase beta subunit-like PLP-dependent enzymes"/>
    <property type="match status" value="1"/>
</dbReference>
<evidence type="ECO:0000313" key="6">
    <source>
        <dbReference type="Proteomes" id="UP001055117"/>
    </source>
</evidence>
<protein>
    <submittedName>
        <fullName evidence="5">L-cysteate sulfo-lyase</fullName>
    </submittedName>
</protein>
<dbReference type="RefSeq" id="WP_238271375.1">
    <property type="nucleotide sequence ID" value="NZ_BPQG01000011.1"/>
</dbReference>